<evidence type="ECO:0000313" key="2">
    <source>
        <dbReference type="Proteomes" id="UP000886520"/>
    </source>
</evidence>
<dbReference type="Proteomes" id="UP000886520">
    <property type="component" value="Chromosome 4"/>
</dbReference>
<dbReference type="InterPro" id="IPR008949">
    <property type="entry name" value="Isoprenoid_synthase_dom_sf"/>
</dbReference>
<dbReference type="AlphaFoldDB" id="A0A9D4V677"/>
<proteinExistence type="predicted"/>
<dbReference type="EMBL" id="JABFUD020000004">
    <property type="protein sequence ID" value="KAI5080398.1"/>
    <property type="molecule type" value="Genomic_DNA"/>
</dbReference>
<dbReference type="OrthoDB" id="2861623at2759"/>
<reference evidence="1" key="1">
    <citation type="submission" date="2021-01" db="EMBL/GenBank/DDBJ databases">
        <title>Adiantum capillus-veneris genome.</title>
        <authorList>
            <person name="Fang Y."/>
            <person name="Liao Q."/>
        </authorList>
    </citation>
    <scope>NUCLEOTIDE SEQUENCE</scope>
    <source>
        <strain evidence="1">H3</strain>
        <tissue evidence="1">Leaf</tissue>
    </source>
</reference>
<dbReference type="Pfam" id="PF19086">
    <property type="entry name" value="Terpene_syn_C_2"/>
    <property type="match status" value="1"/>
</dbReference>
<dbReference type="SUPFAM" id="SSF48576">
    <property type="entry name" value="Terpenoid synthases"/>
    <property type="match status" value="1"/>
</dbReference>
<comment type="caution">
    <text evidence="1">The sequence shown here is derived from an EMBL/GenBank/DDBJ whole genome shotgun (WGS) entry which is preliminary data.</text>
</comment>
<gene>
    <name evidence="1" type="ORF">GOP47_0003581</name>
</gene>
<dbReference type="Gene3D" id="1.10.600.10">
    <property type="entry name" value="Farnesyl Diphosphate Synthase"/>
    <property type="match status" value="1"/>
</dbReference>
<keyword evidence="2" id="KW-1185">Reference proteome</keyword>
<sequence>MEESRLSILVVARSVDASLFPLRLHPLHAALQEQMFEWTKAEFGYVQLEAKMKKINSRNYGWLACSFWFKSVSPQCSLTLLKLMFWFSVFNNAINNTISMSWDAAAAHDYCYYVLETLFGNASGKELASTIASRMSLGSDNVKTRYKERELLPIILAMEWWGEMKSDNMPIKQQTRFATAIMDYVMSQVTIIHFNELMDVKAPPHVHDFIPVRRVAIGTPLCFLSSEYDLDIDLDEDPWQPLHATIA</sequence>
<organism evidence="1 2">
    <name type="scientific">Adiantum capillus-veneris</name>
    <name type="common">Maidenhair fern</name>
    <dbReference type="NCBI Taxonomy" id="13818"/>
    <lineage>
        <taxon>Eukaryota</taxon>
        <taxon>Viridiplantae</taxon>
        <taxon>Streptophyta</taxon>
        <taxon>Embryophyta</taxon>
        <taxon>Tracheophyta</taxon>
        <taxon>Polypodiopsida</taxon>
        <taxon>Polypodiidae</taxon>
        <taxon>Polypodiales</taxon>
        <taxon>Pteridineae</taxon>
        <taxon>Pteridaceae</taxon>
        <taxon>Vittarioideae</taxon>
        <taxon>Adiantum</taxon>
    </lineage>
</organism>
<accession>A0A9D4V677</accession>
<evidence type="ECO:0000313" key="1">
    <source>
        <dbReference type="EMBL" id="KAI5080398.1"/>
    </source>
</evidence>
<name>A0A9D4V677_ADICA</name>
<protein>
    <submittedName>
        <fullName evidence="1">Uncharacterized protein</fullName>
    </submittedName>
</protein>